<dbReference type="SUPFAM" id="SSF55469">
    <property type="entry name" value="FMN-dependent nitroreductase-like"/>
    <property type="match status" value="1"/>
</dbReference>
<sequence>MDVAEAVASRRSIRAFTEQAVEPETLRRVLEAARMAPSGCNYQPWEATVLTGAPLKALQEVLLASKQDDPLEYNFSAPAQEEKYRQRLSTLGAQMYGAMAIGREDVDQRNLFSQQNLTSFGAPVLLLSHFPKLMKEPQWSDVGMWLQTIMLLLRGEGLDSCPQEWMGLYGRTIKAHLGLSDDTLLFCGLAIGYRDPDAPVNNFERERVPLDDQVRLLGF</sequence>
<dbReference type="PANTHER" id="PTHR43673">
    <property type="entry name" value="NAD(P)H NITROREDUCTASE YDGI-RELATED"/>
    <property type="match status" value="1"/>
</dbReference>
<protein>
    <submittedName>
        <fullName evidence="4">NADH dehydrogenase</fullName>
    </submittedName>
</protein>
<gene>
    <name evidence="4" type="ORF">GCM10011349_17510</name>
</gene>
<comment type="caution">
    <text evidence="4">The sequence shown here is derived from an EMBL/GenBank/DDBJ whole genome shotgun (WGS) entry which is preliminary data.</text>
</comment>
<keyword evidence="2" id="KW-0560">Oxidoreductase</keyword>
<comment type="similarity">
    <text evidence="1">Belongs to the nitroreductase family.</text>
</comment>
<keyword evidence="5" id="KW-1185">Reference proteome</keyword>
<dbReference type="InterPro" id="IPR000415">
    <property type="entry name" value="Nitroreductase-like"/>
</dbReference>
<evidence type="ECO:0000313" key="4">
    <source>
        <dbReference type="EMBL" id="GGN48212.1"/>
    </source>
</evidence>
<name>A0ABQ2JLR8_9SPHN</name>
<dbReference type="EMBL" id="BMLK01000007">
    <property type="protein sequence ID" value="GGN48212.1"/>
    <property type="molecule type" value="Genomic_DNA"/>
</dbReference>
<evidence type="ECO:0000313" key="5">
    <source>
        <dbReference type="Proteomes" id="UP000605099"/>
    </source>
</evidence>
<dbReference type="Pfam" id="PF00881">
    <property type="entry name" value="Nitroreductase"/>
    <property type="match status" value="1"/>
</dbReference>
<dbReference type="Proteomes" id="UP000605099">
    <property type="component" value="Unassembled WGS sequence"/>
</dbReference>
<accession>A0ABQ2JLR8</accession>
<proteinExistence type="inferred from homology"/>
<dbReference type="PANTHER" id="PTHR43673:SF10">
    <property type="entry name" value="NADH DEHYDROGENASE_NAD(P)H NITROREDUCTASE XCC3605-RELATED"/>
    <property type="match status" value="1"/>
</dbReference>
<feature type="domain" description="Nitroreductase" evidence="3">
    <location>
        <begin position="7"/>
        <end position="193"/>
    </location>
</feature>
<dbReference type="CDD" id="cd02136">
    <property type="entry name" value="PnbA_NfnB-like"/>
    <property type="match status" value="1"/>
</dbReference>
<dbReference type="Gene3D" id="3.40.109.10">
    <property type="entry name" value="NADH Oxidase"/>
    <property type="match status" value="1"/>
</dbReference>
<evidence type="ECO:0000259" key="3">
    <source>
        <dbReference type="Pfam" id="PF00881"/>
    </source>
</evidence>
<reference evidence="5" key="1">
    <citation type="journal article" date="2019" name="Int. J. Syst. Evol. Microbiol.">
        <title>The Global Catalogue of Microorganisms (GCM) 10K type strain sequencing project: providing services to taxonomists for standard genome sequencing and annotation.</title>
        <authorList>
            <consortium name="The Broad Institute Genomics Platform"/>
            <consortium name="The Broad Institute Genome Sequencing Center for Infectious Disease"/>
            <person name="Wu L."/>
            <person name="Ma J."/>
        </authorList>
    </citation>
    <scope>NUCLEOTIDE SEQUENCE [LARGE SCALE GENOMIC DNA]</scope>
    <source>
        <strain evidence="5">CGMCC 1.6784</strain>
    </source>
</reference>
<evidence type="ECO:0000256" key="1">
    <source>
        <dbReference type="ARBA" id="ARBA00007118"/>
    </source>
</evidence>
<evidence type="ECO:0000256" key="2">
    <source>
        <dbReference type="ARBA" id="ARBA00023002"/>
    </source>
</evidence>
<dbReference type="RefSeq" id="WP_188819289.1">
    <property type="nucleotide sequence ID" value="NZ_BMLK01000007.1"/>
</dbReference>
<dbReference type="InterPro" id="IPR029479">
    <property type="entry name" value="Nitroreductase"/>
</dbReference>
<organism evidence="4 5">
    <name type="scientific">Novosphingobium indicum</name>
    <dbReference type="NCBI Taxonomy" id="462949"/>
    <lineage>
        <taxon>Bacteria</taxon>
        <taxon>Pseudomonadati</taxon>
        <taxon>Pseudomonadota</taxon>
        <taxon>Alphaproteobacteria</taxon>
        <taxon>Sphingomonadales</taxon>
        <taxon>Sphingomonadaceae</taxon>
        <taxon>Novosphingobium</taxon>
    </lineage>
</organism>